<reference evidence="2 3" key="1">
    <citation type="submission" date="2018-07" db="EMBL/GenBank/DDBJ databases">
        <title>Genomic Encyclopedia of Type Strains, Phase III (KMG-III): the genomes of soil and plant-associated and newly described type strains.</title>
        <authorList>
            <person name="Whitman W."/>
        </authorList>
    </citation>
    <scope>NUCLEOTIDE SEQUENCE [LARGE SCALE GENOMIC DNA]</scope>
    <source>
        <strain evidence="2 3">CECT 7506</strain>
    </source>
</reference>
<dbReference type="Proteomes" id="UP000252415">
    <property type="component" value="Unassembled WGS sequence"/>
</dbReference>
<feature type="transmembrane region" description="Helical" evidence="1">
    <location>
        <begin position="6"/>
        <end position="22"/>
    </location>
</feature>
<gene>
    <name evidence="2" type="ORF">DFP97_106276</name>
</gene>
<evidence type="ECO:0000256" key="1">
    <source>
        <dbReference type="SAM" id="Phobius"/>
    </source>
</evidence>
<comment type="caution">
    <text evidence="2">The sequence shown here is derived from an EMBL/GenBank/DDBJ whole genome shotgun (WGS) entry which is preliminary data.</text>
</comment>
<protein>
    <recommendedName>
        <fullName evidence="4">Holin</fullName>
    </recommendedName>
</protein>
<dbReference type="RefSeq" id="WP_114380162.1">
    <property type="nucleotide sequence ID" value="NZ_QPJD01000006.1"/>
</dbReference>
<keyword evidence="1" id="KW-0812">Transmembrane</keyword>
<sequence length="80" mass="9279">MAERMVVLAAAFGIMTLFDWYLLRKKMTKQEKAVYFILLFISLYLGFDYAINKNWADIYDVINPVFGGVAKAIDDYLNVK</sequence>
<evidence type="ECO:0008006" key="4">
    <source>
        <dbReference type="Google" id="ProtNLM"/>
    </source>
</evidence>
<organism evidence="2 3">
    <name type="scientific">Paenibacillus prosopidis</name>
    <dbReference type="NCBI Taxonomy" id="630520"/>
    <lineage>
        <taxon>Bacteria</taxon>
        <taxon>Bacillati</taxon>
        <taxon>Bacillota</taxon>
        <taxon>Bacilli</taxon>
        <taxon>Bacillales</taxon>
        <taxon>Paenibacillaceae</taxon>
        <taxon>Paenibacillus</taxon>
    </lineage>
</organism>
<feature type="transmembrane region" description="Helical" evidence="1">
    <location>
        <begin position="34"/>
        <end position="51"/>
    </location>
</feature>
<dbReference type="OrthoDB" id="2641858at2"/>
<proteinExistence type="predicted"/>
<dbReference type="AlphaFoldDB" id="A0A368W811"/>
<accession>A0A368W811</accession>
<keyword evidence="3" id="KW-1185">Reference proteome</keyword>
<evidence type="ECO:0000313" key="3">
    <source>
        <dbReference type="Proteomes" id="UP000252415"/>
    </source>
</evidence>
<keyword evidence="1" id="KW-1133">Transmembrane helix</keyword>
<name>A0A368W811_9BACL</name>
<dbReference type="EMBL" id="QPJD01000006">
    <property type="protein sequence ID" value="RCW48574.1"/>
    <property type="molecule type" value="Genomic_DNA"/>
</dbReference>
<evidence type="ECO:0000313" key="2">
    <source>
        <dbReference type="EMBL" id="RCW48574.1"/>
    </source>
</evidence>
<keyword evidence="1" id="KW-0472">Membrane</keyword>